<accession>A0A8H7CT88</accession>
<dbReference type="AlphaFoldDB" id="A0A8H7CT88"/>
<feature type="chain" id="PRO_5034723831" evidence="1">
    <location>
        <begin position="17"/>
        <end position="222"/>
    </location>
</feature>
<dbReference type="PANTHER" id="PTHR42059:SF1">
    <property type="entry name" value="TNT DOMAIN-CONTAINING PROTEIN"/>
    <property type="match status" value="1"/>
</dbReference>
<dbReference type="Proteomes" id="UP000623467">
    <property type="component" value="Unassembled WGS sequence"/>
</dbReference>
<dbReference type="PANTHER" id="PTHR42059">
    <property type="entry name" value="TNT DOMAIN-CONTAINING PROTEIN"/>
    <property type="match status" value="1"/>
</dbReference>
<dbReference type="GO" id="GO:0050135">
    <property type="term" value="F:NADP+ nucleosidase activity"/>
    <property type="evidence" value="ECO:0007669"/>
    <property type="project" value="InterPro"/>
</dbReference>
<evidence type="ECO:0000313" key="3">
    <source>
        <dbReference type="EMBL" id="KAF7346618.1"/>
    </source>
</evidence>
<dbReference type="Pfam" id="PF14021">
    <property type="entry name" value="TNT"/>
    <property type="match status" value="1"/>
</dbReference>
<feature type="domain" description="TNT" evidence="2">
    <location>
        <begin position="127"/>
        <end position="216"/>
    </location>
</feature>
<feature type="signal peptide" evidence="1">
    <location>
        <begin position="1"/>
        <end position="16"/>
    </location>
</feature>
<organism evidence="3 4">
    <name type="scientific">Mycena sanguinolenta</name>
    <dbReference type="NCBI Taxonomy" id="230812"/>
    <lineage>
        <taxon>Eukaryota</taxon>
        <taxon>Fungi</taxon>
        <taxon>Dikarya</taxon>
        <taxon>Basidiomycota</taxon>
        <taxon>Agaricomycotina</taxon>
        <taxon>Agaricomycetes</taxon>
        <taxon>Agaricomycetidae</taxon>
        <taxon>Agaricales</taxon>
        <taxon>Marasmiineae</taxon>
        <taxon>Mycenaceae</taxon>
        <taxon>Mycena</taxon>
    </lineage>
</organism>
<sequence>MLLSFVYIATAIVASAIPVVADLASGCNCDGVKPAQPNITFMCGEELLGPAALNKTPPTLFAHYDQLGGLCPEEWLKKYTETKNGTLVYRYPDDDGFQISVDNNRTINGTDLTINGTDLTINGTELLLPGMLVDRFGRPSGKYLAPAYTPVSQRALPPRTLNPGGTYNLYNVSKPFNVSSGTTAAGFGQSGQGTQYHLLNGTTVQWYVEHGYLKEIKYESDL</sequence>
<dbReference type="OrthoDB" id="2923349at2759"/>
<name>A0A8H7CT88_9AGAR</name>
<proteinExistence type="predicted"/>
<dbReference type="InterPro" id="IPR053024">
    <property type="entry name" value="Fungal_surface_NADase"/>
</dbReference>
<gene>
    <name evidence="3" type="ORF">MSAN_01799300</name>
</gene>
<evidence type="ECO:0000313" key="4">
    <source>
        <dbReference type="Proteomes" id="UP000623467"/>
    </source>
</evidence>
<dbReference type="EMBL" id="JACAZH010000018">
    <property type="protein sequence ID" value="KAF7346618.1"/>
    <property type="molecule type" value="Genomic_DNA"/>
</dbReference>
<protein>
    <submittedName>
        <fullName evidence="3">DUF4237 domain-containing protein</fullName>
    </submittedName>
</protein>
<evidence type="ECO:0000259" key="2">
    <source>
        <dbReference type="Pfam" id="PF14021"/>
    </source>
</evidence>
<keyword evidence="1" id="KW-0732">Signal</keyword>
<comment type="caution">
    <text evidence="3">The sequence shown here is derived from an EMBL/GenBank/DDBJ whole genome shotgun (WGS) entry which is preliminary data.</text>
</comment>
<evidence type="ECO:0000256" key="1">
    <source>
        <dbReference type="SAM" id="SignalP"/>
    </source>
</evidence>
<keyword evidence="4" id="KW-1185">Reference proteome</keyword>
<reference evidence="3" key="1">
    <citation type="submission" date="2020-05" db="EMBL/GenBank/DDBJ databases">
        <title>Mycena genomes resolve the evolution of fungal bioluminescence.</title>
        <authorList>
            <person name="Tsai I.J."/>
        </authorList>
    </citation>
    <scope>NUCLEOTIDE SEQUENCE</scope>
    <source>
        <strain evidence="3">160909Yilan</strain>
    </source>
</reference>
<dbReference type="InterPro" id="IPR025331">
    <property type="entry name" value="TNT"/>
</dbReference>